<dbReference type="EMBL" id="RWGY01000039">
    <property type="protein sequence ID" value="TVU09257.1"/>
    <property type="molecule type" value="Genomic_DNA"/>
</dbReference>
<feature type="compositionally biased region" description="Low complexity" evidence="13">
    <location>
        <begin position="59"/>
        <end position="73"/>
    </location>
</feature>
<feature type="non-terminal residue" evidence="16">
    <location>
        <position position="1"/>
    </location>
</feature>
<keyword evidence="11" id="KW-0675">Receptor</keyword>
<keyword evidence="12" id="KW-0325">Glycoprotein</keyword>
<evidence type="ECO:0000256" key="12">
    <source>
        <dbReference type="ARBA" id="ARBA00023180"/>
    </source>
</evidence>
<evidence type="ECO:0000256" key="5">
    <source>
        <dbReference type="ARBA" id="ARBA00022692"/>
    </source>
</evidence>
<accession>A0A5J9TDH2</accession>
<sequence>LLWSKDKTTWPAMDGVSWSTLRKHKGGAGVGGHFTVHDAISSSSRPVDNCTNNLDGVEGSAASASSASGNGSATQAPSPRRLQELRGVQRRREKKSGRASKPLCSFHRTASFLRGRVDCSGIAVVAVAGSALLLLLCSVAGTVLLLRCVQRNHRQEERLSSPAVDLENHDNNDGPALPPELLRRRAAGYCYRELATAAGNFAESRRIGRGGCGSVFCGYLAEQDRHVAVKVFSERGRREFDAEVSVMSQLRHRNVVRLVGWCDDGRKGRLLLAYELAPRGSLDRSLHDPERLLTWPERYRIALGVGSAVLYLHTECEHCVVHGDIKPSNIMLDSCCNAKLGDFGLARLVDQAEPDTTQVVAGTVGHVFSTTIKDRDERSRVWLLLRRSDGIWQPQRQLANRRSRREIVERLQRIELCPSAPRSYSRGELAAAKQRFAECEKIGRGGFGPVYRGYLGDLNRPVAIKVLSQGSSVQGIKEFEAEVKVMTRLRHRNIVELIGWCDGPRDLLLVYEFVPNGSLDKHLYDPQRVLTWSDRYKIVLGVGSAILYLHTECEQCVVHGDIKPANIMLTASCNAKLGDFGLARFVDHEADPQTTQVVAGTLGYIDPEFVNSRRPSAESDVYSFGVVLLEIACGRRPTSTQSNRNPALVNWARDMYLQNSILEAADRRLDGEFEEQQLKRVLVTGLWCAQRDQGQRPSIAQAMDVLRREDAELPVFGPEMHVVDGIRSLEERAYGDLSGEVSIYEESPDETEYHTSKESIYLLALE</sequence>
<reference evidence="16 17" key="1">
    <citation type="journal article" date="2019" name="Sci. Rep.">
        <title>A high-quality genome of Eragrostis curvula grass provides insights into Poaceae evolution and supports new strategies to enhance forage quality.</title>
        <authorList>
            <person name="Carballo J."/>
            <person name="Santos B.A.C.M."/>
            <person name="Zappacosta D."/>
            <person name="Garbus I."/>
            <person name="Selva J.P."/>
            <person name="Gallo C.A."/>
            <person name="Diaz A."/>
            <person name="Albertini E."/>
            <person name="Caccamo M."/>
            <person name="Echenique V."/>
        </authorList>
    </citation>
    <scope>NUCLEOTIDE SEQUENCE [LARGE SCALE GENOMIC DNA]</scope>
    <source>
        <strain evidence="17">cv. Victoria</strain>
        <tissue evidence="16">Leaf</tissue>
    </source>
</reference>
<name>A0A5J9TDH2_9POAL</name>
<dbReference type="OrthoDB" id="682669at2759"/>
<dbReference type="AlphaFoldDB" id="A0A5J9TDH2"/>
<keyword evidence="4" id="KW-1003">Cell membrane</keyword>
<dbReference type="GO" id="GO:0002229">
    <property type="term" value="P:defense response to oomycetes"/>
    <property type="evidence" value="ECO:0007669"/>
    <property type="project" value="UniProtKB-ARBA"/>
</dbReference>
<dbReference type="Gene3D" id="1.10.510.10">
    <property type="entry name" value="Transferase(Phosphotransferase) domain 1"/>
    <property type="match status" value="2"/>
</dbReference>
<evidence type="ECO:0000256" key="2">
    <source>
        <dbReference type="ARBA" id="ARBA00008536"/>
    </source>
</evidence>
<dbReference type="Gene3D" id="3.30.200.20">
    <property type="entry name" value="Phosphorylase Kinase, domain 1"/>
    <property type="match status" value="2"/>
</dbReference>
<evidence type="ECO:0000313" key="16">
    <source>
        <dbReference type="EMBL" id="TVU09257.1"/>
    </source>
</evidence>
<organism evidence="16 17">
    <name type="scientific">Eragrostis curvula</name>
    <name type="common">weeping love grass</name>
    <dbReference type="NCBI Taxonomy" id="38414"/>
    <lineage>
        <taxon>Eukaryota</taxon>
        <taxon>Viridiplantae</taxon>
        <taxon>Streptophyta</taxon>
        <taxon>Embryophyta</taxon>
        <taxon>Tracheophyta</taxon>
        <taxon>Spermatophyta</taxon>
        <taxon>Magnoliopsida</taxon>
        <taxon>Liliopsida</taxon>
        <taxon>Poales</taxon>
        <taxon>Poaceae</taxon>
        <taxon>PACMAD clade</taxon>
        <taxon>Chloridoideae</taxon>
        <taxon>Eragrostideae</taxon>
        <taxon>Eragrostidinae</taxon>
        <taxon>Eragrostis</taxon>
    </lineage>
</organism>
<comment type="subcellular location">
    <subcellularLocation>
        <location evidence="1">Cell membrane</location>
        <topology evidence="1">Single-pass type I membrane protein</topology>
    </subcellularLocation>
</comment>
<dbReference type="GO" id="GO:0005886">
    <property type="term" value="C:plasma membrane"/>
    <property type="evidence" value="ECO:0007669"/>
    <property type="project" value="UniProtKB-SubCell"/>
</dbReference>
<evidence type="ECO:0000313" key="17">
    <source>
        <dbReference type="Proteomes" id="UP000324897"/>
    </source>
</evidence>
<feature type="region of interest" description="Disordered" evidence="13">
    <location>
        <begin position="159"/>
        <end position="178"/>
    </location>
</feature>
<dbReference type="Pfam" id="PF00069">
    <property type="entry name" value="Pkinase"/>
    <property type="match status" value="2"/>
</dbReference>
<dbReference type="PROSITE" id="PS50011">
    <property type="entry name" value="PROTEIN_KINASE_DOM"/>
    <property type="match status" value="2"/>
</dbReference>
<dbReference type="PROSITE" id="PS00108">
    <property type="entry name" value="PROTEIN_KINASE_ST"/>
    <property type="match status" value="1"/>
</dbReference>
<evidence type="ECO:0000256" key="7">
    <source>
        <dbReference type="ARBA" id="ARBA00022741"/>
    </source>
</evidence>
<keyword evidence="5 14" id="KW-0812">Transmembrane</keyword>
<keyword evidence="17" id="KW-1185">Reference proteome</keyword>
<keyword evidence="10 14" id="KW-0472">Membrane</keyword>
<feature type="region of interest" description="Disordered" evidence="13">
    <location>
        <begin position="51"/>
        <end position="100"/>
    </location>
</feature>
<evidence type="ECO:0000256" key="4">
    <source>
        <dbReference type="ARBA" id="ARBA00022475"/>
    </source>
</evidence>
<comment type="caution">
    <text evidence="16">The sequence shown here is derived from an EMBL/GenBank/DDBJ whole genome shotgun (WGS) entry which is preliminary data.</text>
</comment>
<feature type="domain" description="Protein kinase" evidence="15">
    <location>
        <begin position="436"/>
        <end position="716"/>
    </location>
</feature>
<dbReference type="InterPro" id="IPR008271">
    <property type="entry name" value="Ser/Thr_kinase_AS"/>
</dbReference>
<dbReference type="Proteomes" id="UP000324897">
    <property type="component" value="Chromosome 3"/>
</dbReference>
<proteinExistence type="inferred from homology"/>
<comment type="similarity">
    <text evidence="3">In the C-terminal section; belongs to the protein kinase superfamily. Ser/Thr protein kinase family.</text>
</comment>
<dbReference type="GO" id="GO:0005524">
    <property type="term" value="F:ATP binding"/>
    <property type="evidence" value="ECO:0007669"/>
    <property type="project" value="UniProtKB-KW"/>
</dbReference>
<evidence type="ECO:0000256" key="13">
    <source>
        <dbReference type="SAM" id="MobiDB-lite"/>
    </source>
</evidence>
<evidence type="ECO:0000256" key="1">
    <source>
        <dbReference type="ARBA" id="ARBA00004251"/>
    </source>
</evidence>
<feature type="transmembrane region" description="Helical" evidence="14">
    <location>
        <begin position="122"/>
        <end position="146"/>
    </location>
</feature>
<keyword evidence="6" id="KW-0732">Signal</keyword>
<evidence type="ECO:0000256" key="11">
    <source>
        <dbReference type="ARBA" id="ARBA00023170"/>
    </source>
</evidence>
<dbReference type="SUPFAM" id="SSF56112">
    <property type="entry name" value="Protein kinase-like (PK-like)"/>
    <property type="match status" value="2"/>
</dbReference>
<dbReference type="InterPro" id="IPR050528">
    <property type="entry name" value="L-type_Lectin-RKs"/>
</dbReference>
<dbReference type="GO" id="GO:0004672">
    <property type="term" value="F:protein kinase activity"/>
    <property type="evidence" value="ECO:0007669"/>
    <property type="project" value="InterPro"/>
</dbReference>
<evidence type="ECO:0000256" key="3">
    <source>
        <dbReference type="ARBA" id="ARBA00010217"/>
    </source>
</evidence>
<comment type="similarity">
    <text evidence="2">In the N-terminal section; belongs to the leguminous lectin family.</text>
</comment>
<dbReference type="InterPro" id="IPR000719">
    <property type="entry name" value="Prot_kinase_dom"/>
</dbReference>
<dbReference type="CDD" id="cd14066">
    <property type="entry name" value="STKc_IRAK"/>
    <property type="match status" value="1"/>
</dbReference>
<protein>
    <recommendedName>
        <fullName evidence="15">Protein kinase domain-containing protein</fullName>
    </recommendedName>
</protein>
<evidence type="ECO:0000256" key="8">
    <source>
        <dbReference type="ARBA" id="ARBA00022840"/>
    </source>
</evidence>
<evidence type="ECO:0000256" key="10">
    <source>
        <dbReference type="ARBA" id="ARBA00023136"/>
    </source>
</evidence>
<evidence type="ECO:0000256" key="9">
    <source>
        <dbReference type="ARBA" id="ARBA00022989"/>
    </source>
</evidence>
<dbReference type="PANTHER" id="PTHR27007">
    <property type="match status" value="1"/>
</dbReference>
<keyword evidence="8" id="KW-0067">ATP-binding</keyword>
<keyword evidence="9 14" id="KW-1133">Transmembrane helix</keyword>
<evidence type="ECO:0000256" key="6">
    <source>
        <dbReference type="ARBA" id="ARBA00022729"/>
    </source>
</evidence>
<feature type="domain" description="Protein kinase" evidence="15">
    <location>
        <begin position="201"/>
        <end position="451"/>
    </location>
</feature>
<gene>
    <name evidence="16" type="ORF">EJB05_42714</name>
</gene>
<dbReference type="SMART" id="SM00220">
    <property type="entry name" value="S_TKc"/>
    <property type="match status" value="2"/>
</dbReference>
<dbReference type="FunFam" id="1.10.510.10:FF:000240">
    <property type="entry name" value="Lectin-domain containing receptor kinase A4.3"/>
    <property type="match status" value="1"/>
</dbReference>
<feature type="compositionally biased region" description="Basic residues" evidence="13">
    <location>
        <begin position="88"/>
        <end position="98"/>
    </location>
</feature>
<keyword evidence="7" id="KW-0547">Nucleotide-binding</keyword>
<evidence type="ECO:0000256" key="14">
    <source>
        <dbReference type="SAM" id="Phobius"/>
    </source>
</evidence>
<dbReference type="InterPro" id="IPR011009">
    <property type="entry name" value="Kinase-like_dom_sf"/>
</dbReference>
<evidence type="ECO:0000259" key="15">
    <source>
        <dbReference type="PROSITE" id="PS50011"/>
    </source>
</evidence>